<dbReference type="GO" id="GO:0016020">
    <property type="term" value="C:membrane"/>
    <property type="evidence" value="ECO:0007669"/>
    <property type="project" value="UniProtKB-SubCell"/>
</dbReference>
<feature type="transmembrane region" description="Helical" evidence="7">
    <location>
        <begin position="91"/>
        <end position="110"/>
    </location>
</feature>
<dbReference type="Proteomes" id="UP000799779">
    <property type="component" value="Unassembled WGS sequence"/>
</dbReference>
<evidence type="ECO:0000313" key="9">
    <source>
        <dbReference type="EMBL" id="KAF1996751.1"/>
    </source>
</evidence>
<dbReference type="OrthoDB" id="3903189at2759"/>
<protein>
    <recommendedName>
        <fullName evidence="8">Rhodopsin domain-containing protein</fullName>
    </recommendedName>
</protein>
<evidence type="ECO:0000256" key="5">
    <source>
        <dbReference type="ARBA" id="ARBA00038359"/>
    </source>
</evidence>
<evidence type="ECO:0000313" key="10">
    <source>
        <dbReference type="Proteomes" id="UP000799779"/>
    </source>
</evidence>
<sequence>MPGSVSALAVESWVLYVLGVSLIVSRLVFRRITLGSFGRFQYDDWLMIFVLVPFTGTIVCATQVSIYLHQPKDDGRDQRWGLKLRFILEDFQLSTSWLVKGCLLILYLRIFPSVTNRKERRYLNWVSVFCAISFLVVLALVPVWCYPVHEYWNSQSENLQCSTYRSHSIASMAFNVTTSLAVFVLPIPFIPTPRRILLAVLVALGTLVVATGIIGRYYILTQPTSPLYLHWYTAEAAATICFANLPFLSSLVTSTSFSRNRCLSGNVSLSQWPRSVKSSPPMRAQRLDSNATLVGTVSAEERPMWWDPTLASSMPPVLIPTLSLGDAPLELERCVGSRRPSTRDDRDVEMSCQGPVWPREN</sequence>
<feature type="transmembrane region" description="Helical" evidence="7">
    <location>
        <begin position="6"/>
        <end position="24"/>
    </location>
</feature>
<name>A0A6A5W9D1_9PLEO</name>
<dbReference type="PANTHER" id="PTHR33048:SF110">
    <property type="entry name" value="UBID FAMILY DECARBOXYLASE"/>
    <property type="match status" value="1"/>
</dbReference>
<feature type="transmembrane region" description="Helical" evidence="7">
    <location>
        <begin position="122"/>
        <end position="149"/>
    </location>
</feature>
<reference evidence="9" key="1">
    <citation type="journal article" date="2020" name="Stud. Mycol.">
        <title>101 Dothideomycetes genomes: a test case for predicting lifestyles and emergence of pathogens.</title>
        <authorList>
            <person name="Haridas S."/>
            <person name="Albert R."/>
            <person name="Binder M."/>
            <person name="Bloem J."/>
            <person name="Labutti K."/>
            <person name="Salamov A."/>
            <person name="Andreopoulos B."/>
            <person name="Baker S."/>
            <person name="Barry K."/>
            <person name="Bills G."/>
            <person name="Bluhm B."/>
            <person name="Cannon C."/>
            <person name="Castanera R."/>
            <person name="Culley D."/>
            <person name="Daum C."/>
            <person name="Ezra D."/>
            <person name="Gonzalez J."/>
            <person name="Henrissat B."/>
            <person name="Kuo A."/>
            <person name="Liang C."/>
            <person name="Lipzen A."/>
            <person name="Lutzoni F."/>
            <person name="Magnuson J."/>
            <person name="Mondo S."/>
            <person name="Nolan M."/>
            <person name="Ohm R."/>
            <person name="Pangilinan J."/>
            <person name="Park H.-J."/>
            <person name="Ramirez L."/>
            <person name="Alfaro M."/>
            <person name="Sun H."/>
            <person name="Tritt A."/>
            <person name="Yoshinaga Y."/>
            <person name="Zwiers L.-H."/>
            <person name="Turgeon B."/>
            <person name="Goodwin S."/>
            <person name="Spatafora J."/>
            <person name="Crous P."/>
            <person name="Grigoriev I."/>
        </authorList>
    </citation>
    <scope>NUCLEOTIDE SEQUENCE</scope>
    <source>
        <strain evidence="9">CBS 123094</strain>
    </source>
</reference>
<evidence type="ECO:0000256" key="1">
    <source>
        <dbReference type="ARBA" id="ARBA00004141"/>
    </source>
</evidence>
<feature type="transmembrane region" description="Helical" evidence="7">
    <location>
        <begin position="196"/>
        <end position="219"/>
    </location>
</feature>
<evidence type="ECO:0000256" key="3">
    <source>
        <dbReference type="ARBA" id="ARBA00022989"/>
    </source>
</evidence>
<keyword evidence="3 7" id="KW-1133">Transmembrane helix</keyword>
<feature type="transmembrane region" description="Helical" evidence="7">
    <location>
        <begin position="45"/>
        <end position="68"/>
    </location>
</feature>
<dbReference type="EMBL" id="ML977621">
    <property type="protein sequence ID" value="KAF1996751.1"/>
    <property type="molecule type" value="Genomic_DNA"/>
</dbReference>
<feature type="transmembrane region" description="Helical" evidence="7">
    <location>
        <begin position="169"/>
        <end position="189"/>
    </location>
</feature>
<keyword evidence="10" id="KW-1185">Reference proteome</keyword>
<evidence type="ECO:0000256" key="4">
    <source>
        <dbReference type="ARBA" id="ARBA00023136"/>
    </source>
</evidence>
<gene>
    <name evidence="9" type="ORF">P154DRAFT_497986</name>
</gene>
<dbReference type="InterPro" id="IPR049326">
    <property type="entry name" value="Rhodopsin_dom_fungi"/>
</dbReference>
<proteinExistence type="inferred from homology"/>
<dbReference type="InterPro" id="IPR052337">
    <property type="entry name" value="SAT4-like"/>
</dbReference>
<feature type="compositionally biased region" description="Basic and acidic residues" evidence="6">
    <location>
        <begin position="337"/>
        <end position="349"/>
    </location>
</feature>
<dbReference type="Pfam" id="PF20684">
    <property type="entry name" value="Fung_rhodopsin"/>
    <property type="match status" value="1"/>
</dbReference>
<feature type="domain" description="Rhodopsin" evidence="8">
    <location>
        <begin position="28"/>
        <end position="252"/>
    </location>
</feature>
<accession>A0A6A5W9D1</accession>
<comment type="similarity">
    <text evidence="5">Belongs to the SAT4 family.</text>
</comment>
<comment type="subcellular location">
    <subcellularLocation>
        <location evidence="1">Membrane</location>
        <topology evidence="1">Multi-pass membrane protein</topology>
    </subcellularLocation>
</comment>
<evidence type="ECO:0000256" key="7">
    <source>
        <dbReference type="SAM" id="Phobius"/>
    </source>
</evidence>
<evidence type="ECO:0000259" key="8">
    <source>
        <dbReference type="Pfam" id="PF20684"/>
    </source>
</evidence>
<dbReference type="PANTHER" id="PTHR33048">
    <property type="entry name" value="PTH11-LIKE INTEGRAL MEMBRANE PROTEIN (AFU_ORTHOLOGUE AFUA_5G11245)"/>
    <property type="match status" value="1"/>
</dbReference>
<keyword evidence="2 7" id="KW-0812">Transmembrane</keyword>
<feature type="transmembrane region" description="Helical" evidence="7">
    <location>
        <begin position="231"/>
        <end position="252"/>
    </location>
</feature>
<evidence type="ECO:0000256" key="2">
    <source>
        <dbReference type="ARBA" id="ARBA00022692"/>
    </source>
</evidence>
<keyword evidence="4 7" id="KW-0472">Membrane</keyword>
<organism evidence="9 10">
    <name type="scientific">Amniculicola lignicola CBS 123094</name>
    <dbReference type="NCBI Taxonomy" id="1392246"/>
    <lineage>
        <taxon>Eukaryota</taxon>
        <taxon>Fungi</taxon>
        <taxon>Dikarya</taxon>
        <taxon>Ascomycota</taxon>
        <taxon>Pezizomycotina</taxon>
        <taxon>Dothideomycetes</taxon>
        <taxon>Pleosporomycetidae</taxon>
        <taxon>Pleosporales</taxon>
        <taxon>Amniculicolaceae</taxon>
        <taxon>Amniculicola</taxon>
    </lineage>
</organism>
<evidence type="ECO:0000256" key="6">
    <source>
        <dbReference type="SAM" id="MobiDB-lite"/>
    </source>
</evidence>
<dbReference type="AlphaFoldDB" id="A0A6A5W9D1"/>
<feature type="region of interest" description="Disordered" evidence="6">
    <location>
        <begin position="337"/>
        <end position="361"/>
    </location>
</feature>